<dbReference type="EC" id="3.5.1.10" evidence="2"/>
<feature type="compositionally biased region" description="Basic and acidic residues" evidence="1">
    <location>
        <begin position="217"/>
        <end position="240"/>
    </location>
</feature>
<feature type="compositionally biased region" description="Basic residues" evidence="1">
    <location>
        <begin position="133"/>
        <end position="146"/>
    </location>
</feature>
<dbReference type="EMBL" id="CADCVQ010000136">
    <property type="protein sequence ID" value="CAA9518392.1"/>
    <property type="molecule type" value="Genomic_DNA"/>
</dbReference>
<evidence type="ECO:0000313" key="2">
    <source>
        <dbReference type="EMBL" id="CAA9518392.1"/>
    </source>
</evidence>
<feature type="compositionally biased region" description="Basic and acidic residues" evidence="1">
    <location>
        <begin position="20"/>
        <end position="29"/>
    </location>
</feature>
<accession>A0A6J4TBL0</accession>
<dbReference type="GO" id="GO:0008864">
    <property type="term" value="F:formyltetrahydrofolate deformylase activity"/>
    <property type="evidence" value="ECO:0007669"/>
    <property type="project" value="UniProtKB-EC"/>
</dbReference>
<feature type="compositionally biased region" description="Basic residues" evidence="1">
    <location>
        <begin position="205"/>
        <end position="216"/>
    </location>
</feature>
<organism evidence="2">
    <name type="scientific">uncultured Solirubrobacteraceae bacterium</name>
    <dbReference type="NCBI Taxonomy" id="1162706"/>
    <lineage>
        <taxon>Bacteria</taxon>
        <taxon>Bacillati</taxon>
        <taxon>Actinomycetota</taxon>
        <taxon>Thermoleophilia</taxon>
        <taxon>Solirubrobacterales</taxon>
        <taxon>Solirubrobacteraceae</taxon>
        <taxon>environmental samples</taxon>
    </lineage>
</organism>
<reference evidence="2" key="1">
    <citation type="submission" date="2020-02" db="EMBL/GenBank/DDBJ databases">
        <authorList>
            <person name="Meier V. D."/>
        </authorList>
    </citation>
    <scope>NUCLEOTIDE SEQUENCE</scope>
    <source>
        <strain evidence="2">AVDCRST_MAG67</strain>
    </source>
</reference>
<feature type="non-terminal residue" evidence="2">
    <location>
        <position position="290"/>
    </location>
</feature>
<proteinExistence type="predicted"/>
<feature type="compositionally biased region" description="Low complexity" evidence="1">
    <location>
        <begin position="110"/>
        <end position="120"/>
    </location>
</feature>
<keyword evidence="2" id="KW-0378">Hydrolase</keyword>
<protein>
    <submittedName>
        <fullName evidence="2">Formyltetrahydrofolate deformylase</fullName>
        <ecNumber evidence="2">3.5.1.10</ecNumber>
    </submittedName>
</protein>
<feature type="compositionally biased region" description="Basic residues" evidence="1">
    <location>
        <begin position="241"/>
        <end position="268"/>
    </location>
</feature>
<feature type="region of interest" description="Disordered" evidence="1">
    <location>
        <begin position="89"/>
        <end position="290"/>
    </location>
</feature>
<gene>
    <name evidence="2" type="ORF">AVDCRST_MAG67-3202</name>
</gene>
<feature type="non-terminal residue" evidence="2">
    <location>
        <position position="1"/>
    </location>
</feature>
<dbReference type="AlphaFoldDB" id="A0A6J4TBL0"/>
<feature type="compositionally biased region" description="Basic residues" evidence="1">
    <location>
        <begin position="1"/>
        <end position="12"/>
    </location>
</feature>
<evidence type="ECO:0000256" key="1">
    <source>
        <dbReference type="SAM" id="MobiDB-lite"/>
    </source>
</evidence>
<feature type="region of interest" description="Disordered" evidence="1">
    <location>
        <begin position="1"/>
        <end position="76"/>
    </location>
</feature>
<name>A0A6J4TBL0_9ACTN</name>
<sequence length="290" mass="31864">DATQQHPRHRAAARLLSRQAGDHRGRGELPARAGRQHRRVRPVLDRSRGRRLLSAHGLPPGGPLGDPPRRRAPLRSGGGRALLHELELHGGGSPQARGDHGQPLRPLPAGPAVASAAPGARSRHRARDLQPPRPRRAGARLRRAVRPHPGDCGLKARRRAPPDRAAARQLRSHHPRALHADPVGAVPGGRRRAGHQHPPLVSARLRGRRAVRARQGARREAHRRDGALRDRGPRRGADHRAGRHPRHASQQRRGARAPGRRRRTHGARARGAVALRGPRAEAWRAHRRVL</sequence>